<sequence>MSMYQLVIDQYGMVWYETLISQMSVTCQQSKRDGFIRSIQREREREREKEDSDSITLPSSSEHAVWIWFSERKLWAVELYLFLKDSYGFALRPQYAQRYREYSYIYQEEEDERSDKWKSFLEQVAEPSQTTFSENEDKETSKAEPENNEVEKERNPHRISNGDDASSRKFSEGTEVEEETSAVRVSEGDDSSDRKFVSDSITEDNSGKELQHSGERKIRKVKSWAEIRPSLIAIQEVLSSRVKEGKKMKVEQINANNDHIPSTEELVYANDTLDDGINGSRAENASLDQDLTELFSHWKELESLVQGGIPKDLRGEVWQAFIGVKTRRVASYYEDLLSLEAKSGESEEQDISSAAFRKWKKQIEKDIPRTFPGHPALDENGRSSLRRLLTAYARHNPSVGYCQAMNFFAGLLLLLMPEENAFWAFVGIIDDYFEGYYTEEMIESQVDQLVFEELMRERFPKLVNHLDYLGVQVAWISGPWFLSIFVNIIPWESVLRVWDVLLFEGNRVMLFRTALALMELYGPALVTTNDAGDAITLLQSLTGSTFDSSQLVLTACMGYLAVTEARLKELREKHRPSVLMVIEERSKKGRVWKDSKGLASKLYSFKHEPESLVEERKATEGNDLAADHMKSHPSNLDELLNSLNVDSEVNSMPDLQEQVVWMKVELCRLLEEKRSAILRAEELETALVEMVQEDNRLQLSATVEQLEQEVAELKQALADKKEQEAAVLQVLLRLEQDQKLTEDARRRAEQELAAQKLEVHILQEKYDKAMQSITDMKKRVVMAESMLEATLQYESGQSKALSSPRAGRLSSPSSENPSRKIGLLSFGLGWRDKNKGKPNAEDSSDSLHGNGTPRKENNQEQDG</sequence>
<organism evidence="4 5">
    <name type="scientific">Canavalia gladiata</name>
    <name type="common">Sword bean</name>
    <name type="synonym">Dolichos gladiatus</name>
    <dbReference type="NCBI Taxonomy" id="3824"/>
    <lineage>
        <taxon>Eukaryota</taxon>
        <taxon>Viridiplantae</taxon>
        <taxon>Streptophyta</taxon>
        <taxon>Embryophyta</taxon>
        <taxon>Tracheophyta</taxon>
        <taxon>Spermatophyta</taxon>
        <taxon>Magnoliopsida</taxon>
        <taxon>eudicotyledons</taxon>
        <taxon>Gunneridae</taxon>
        <taxon>Pentapetalae</taxon>
        <taxon>rosids</taxon>
        <taxon>fabids</taxon>
        <taxon>Fabales</taxon>
        <taxon>Fabaceae</taxon>
        <taxon>Papilionoideae</taxon>
        <taxon>50 kb inversion clade</taxon>
        <taxon>NPAAA clade</taxon>
        <taxon>indigoferoid/millettioid clade</taxon>
        <taxon>Phaseoleae</taxon>
        <taxon>Canavalia</taxon>
    </lineage>
</organism>
<dbReference type="SUPFAM" id="SSF47923">
    <property type="entry name" value="Ypt/Rab-GAP domain of gyp1p"/>
    <property type="match status" value="2"/>
</dbReference>
<feature type="compositionally biased region" description="Basic and acidic residues" evidence="2">
    <location>
        <begin position="830"/>
        <end position="840"/>
    </location>
</feature>
<feature type="region of interest" description="Disordered" evidence="2">
    <location>
        <begin position="125"/>
        <end position="216"/>
    </location>
</feature>
<dbReference type="Gene3D" id="1.10.472.80">
    <property type="entry name" value="Ypt/Rab-GAP domain of gyp1p, domain 3"/>
    <property type="match status" value="1"/>
</dbReference>
<dbReference type="InterPro" id="IPR050302">
    <property type="entry name" value="Rab_GAP_TBC_domain"/>
</dbReference>
<dbReference type="GO" id="GO:0005096">
    <property type="term" value="F:GTPase activator activity"/>
    <property type="evidence" value="ECO:0007669"/>
    <property type="project" value="TreeGrafter"/>
</dbReference>
<dbReference type="AlphaFoldDB" id="A0AAN9QSX5"/>
<feature type="compositionally biased region" description="Basic and acidic residues" evidence="2">
    <location>
        <begin position="205"/>
        <end position="216"/>
    </location>
</feature>
<name>A0AAN9QSX5_CANGL</name>
<dbReference type="GO" id="GO:0031267">
    <property type="term" value="F:small GTPase binding"/>
    <property type="evidence" value="ECO:0007669"/>
    <property type="project" value="TreeGrafter"/>
</dbReference>
<dbReference type="PROSITE" id="PS50086">
    <property type="entry name" value="TBC_RABGAP"/>
    <property type="match status" value="1"/>
</dbReference>
<dbReference type="InterPro" id="IPR000195">
    <property type="entry name" value="Rab-GAP-TBC_dom"/>
</dbReference>
<dbReference type="Gene3D" id="1.10.10.750">
    <property type="entry name" value="Ypt/Rab-GAP domain of gyp1p, domain 1"/>
    <property type="match status" value="1"/>
</dbReference>
<reference evidence="4 5" key="1">
    <citation type="submission" date="2024-01" db="EMBL/GenBank/DDBJ databases">
        <title>The genomes of 5 underutilized Papilionoideae crops provide insights into root nodulation and disease resistanc.</title>
        <authorList>
            <person name="Jiang F."/>
        </authorList>
    </citation>
    <scope>NUCLEOTIDE SEQUENCE [LARGE SCALE GENOMIC DNA]</scope>
    <source>
        <strain evidence="4">LVBAO_FW01</strain>
        <tissue evidence="4">Leaves</tissue>
    </source>
</reference>
<dbReference type="InterPro" id="IPR035969">
    <property type="entry name" value="Rab-GAP_TBC_sf"/>
</dbReference>
<dbReference type="PANTHER" id="PTHR47219:SF20">
    <property type="entry name" value="TBC1 DOMAIN FAMILY MEMBER 2B"/>
    <property type="match status" value="1"/>
</dbReference>
<feature type="compositionally biased region" description="Basic and acidic residues" evidence="2">
    <location>
        <begin position="853"/>
        <end position="863"/>
    </location>
</feature>
<dbReference type="SMART" id="SM00164">
    <property type="entry name" value="TBC"/>
    <property type="match status" value="1"/>
</dbReference>
<dbReference type="EMBL" id="JAYMYQ010000003">
    <property type="protein sequence ID" value="KAK7345621.1"/>
    <property type="molecule type" value="Genomic_DNA"/>
</dbReference>
<evidence type="ECO:0000256" key="1">
    <source>
        <dbReference type="SAM" id="Coils"/>
    </source>
</evidence>
<evidence type="ECO:0000313" key="4">
    <source>
        <dbReference type="EMBL" id="KAK7345621.1"/>
    </source>
</evidence>
<feature type="region of interest" description="Disordered" evidence="2">
    <location>
        <begin position="796"/>
        <end position="863"/>
    </location>
</feature>
<keyword evidence="5" id="KW-1185">Reference proteome</keyword>
<protein>
    <recommendedName>
        <fullName evidence="3">Rab-GAP TBC domain-containing protein</fullName>
    </recommendedName>
</protein>
<feature type="coiled-coil region" evidence="1">
    <location>
        <begin position="673"/>
        <end position="779"/>
    </location>
</feature>
<feature type="compositionally biased region" description="Basic and acidic residues" evidence="2">
    <location>
        <begin position="138"/>
        <end position="156"/>
    </location>
</feature>
<evidence type="ECO:0000256" key="2">
    <source>
        <dbReference type="SAM" id="MobiDB-lite"/>
    </source>
</evidence>
<feature type="domain" description="Rab-GAP TBC" evidence="3">
    <location>
        <begin position="308"/>
        <end position="505"/>
    </location>
</feature>
<dbReference type="Proteomes" id="UP001367508">
    <property type="component" value="Unassembled WGS sequence"/>
</dbReference>
<dbReference type="Gene3D" id="1.10.8.270">
    <property type="entry name" value="putative rabgap domain of human tbc1 domain family member 14 like domains"/>
    <property type="match status" value="1"/>
</dbReference>
<dbReference type="FunFam" id="1.10.8.270:FF:000018">
    <property type="entry name" value="Ypt/Rab-GAP domain of gyp1p superfamily protein"/>
    <property type="match status" value="1"/>
</dbReference>
<comment type="caution">
    <text evidence="4">The sequence shown here is derived from an EMBL/GenBank/DDBJ whole genome shotgun (WGS) entry which is preliminary data.</text>
</comment>
<evidence type="ECO:0000313" key="5">
    <source>
        <dbReference type="Proteomes" id="UP001367508"/>
    </source>
</evidence>
<dbReference type="FunFam" id="1.10.472.80:FF:000013">
    <property type="entry name" value="TBC1 domain family member 8B"/>
    <property type="match status" value="1"/>
</dbReference>
<gene>
    <name evidence="4" type="ORF">VNO77_16228</name>
</gene>
<accession>A0AAN9QSX5</accession>
<evidence type="ECO:0000259" key="3">
    <source>
        <dbReference type="PROSITE" id="PS50086"/>
    </source>
</evidence>
<proteinExistence type="predicted"/>
<dbReference type="Pfam" id="PF00566">
    <property type="entry name" value="RabGAP-TBC"/>
    <property type="match status" value="1"/>
</dbReference>
<keyword evidence="1" id="KW-0175">Coiled coil</keyword>
<dbReference type="PANTHER" id="PTHR47219">
    <property type="entry name" value="RAB GTPASE-ACTIVATING PROTEIN 1-LIKE"/>
    <property type="match status" value="1"/>
</dbReference>